<dbReference type="InterPro" id="IPR050438">
    <property type="entry name" value="LMW_PTPase"/>
</dbReference>
<dbReference type="OrthoDB" id="9784339at2"/>
<evidence type="ECO:0000313" key="6">
    <source>
        <dbReference type="EMBL" id="ADD41017.1"/>
    </source>
</evidence>
<accession>D3PU71</accession>
<keyword evidence="2" id="KW-0378">Hydrolase</keyword>
<sequence length="192" mass="20896">MPPFTVLHVCMGNICRSPMAERLLTLRVNQIAGDEDLVYSHSCGIGLWHVGERMNPPAARELRSRGGTDAGFKAQHIARDLVEASDVILTATDEQYEYIAETFPDALPRTFLLRHFGRLAAGIDPNELPVSDGSAAAVHARGVALVAAADRRRDSQDAENLDDPWGESPAIFRRIGDEIDEALKPVVAALLS</sequence>
<dbReference type="InterPro" id="IPR017867">
    <property type="entry name" value="Tyr_phospatase_low_mol_wt"/>
</dbReference>
<dbReference type="GO" id="GO:0004725">
    <property type="term" value="F:protein tyrosine phosphatase activity"/>
    <property type="evidence" value="ECO:0007669"/>
    <property type="project" value="InterPro"/>
</dbReference>
<dbReference type="AlphaFoldDB" id="D3PU71"/>
<comment type="similarity">
    <text evidence="1">Belongs to the low molecular weight phosphotyrosine protein phosphatase family.</text>
</comment>
<keyword evidence="3" id="KW-0904">Protein phosphatase</keyword>
<dbReference type="Gene3D" id="3.40.50.2300">
    <property type="match status" value="1"/>
</dbReference>
<feature type="domain" description="Phosphotyrosine protein phosphatase I" evidence="5">
    <location>
        <begin position="4"/>
        <end position="189"/>
    </location>
</feature>
<keyword evidence="7" id="KW-1185">Reference proteome</keyword>
<protein>
    <submittedName>
        <fullName evidence="6">Protein tyrosine phosphatase</fullName>
    </submittedName>
</protein>
<dbReference type="SUPFAM" id="SSF52788">
    <property type="entry name" value="Phosphotyrosine protein phosphatases I"/>
    <property type="match status" value="1"/>
</dbReference>
<feature type="active site" evidence="4">
    <location>
        <position position="16"/>
    </location>
</feature>
<evidence type="ECO:0000256" key="4">
    <source>
        <dbReference type="PIRSR" id="PIRSR617867-1"/>
    </source>
</evidence>
<dbReference type="PRINTS" id="PR00719">
    <property type="entry name" value="LMWPTPASE"/>
</dbReference>
<dbReference type="Pfam" id="PF01451">
    <property type="entry name" value="LMWPc"/>
    <property type="match status" value="1"/>
</dbReference>
<dbReference type="InterPro" id="IPR023485">
    <property type="entry name" value="Ptyr_pPase"/>
</dbReference>
<evidence type="ECO:0000256" key="1">
    <source>
        <dbReference type="ARBA" id="ARBA00011063"/>
    </source>
</evidence>
<dbReference type="eggNOG" id="COG0394">
    <property type="taxonomic scope" value="Bacteria"/>
</dbReference>
<evidence type="ECO:0000256" key="3">
    <source>
        <dbReference type="ARBA" id="ARBA00022912"/>
    </source>
</evidence>
<reference evidence="6 7" key="1">
    <citation type="journal article" date="2009" name="Stand. Genomic Sci.">
        <title>Complete genome sequence of Stackebrandtia nassauensis type strain (LLR-40K-21).</title>
        <authorList>
            <person name="Munk C."/>
            <person name="Lapidus A."/>
            <person name="Copeland A."/>
            <person name="Jando M."/>
            <person name="Mayilraj S."/>
            <person name="Glavina Del Rio T."/>
            <person name="Nolan M."/>
            <person name="Chen F."/>
            <person name="Lucas S."/>
            <person name="Tice H."/>
            <person name="Cheng J.F."/>
            <person name="Han C."/>
            <person name="Detter J.C."/>
            <person name="Bruce D."/>
            <person name="Goodwin L."/>
            <person name="Chain P."/>
            <person name="Pitluck S."/>
            <person name="Goker M."/>
            <person name="Ovchinikova G."/>
            <person name="Pati A."/>
            <person name="Ivanova N."/>
            <person name="Mavromatis K."/>
            <person name="Chen A."/>
            <person name="Palaniappan K."/>
            <person name="Land M."/>
            <person name="Hauser L."/>
            <person name="Chang Y.J."/>
            <person name="Jeffries C.D."/>
            <person name="Bristow J."/>
            <person name="Eisen J.A."/>
            <person name="Markowitz V."/>
            <person name="Hugenholtz P."/>
            <person name="Kyrpides N.C."/>
            <person name="Klenk H.P."/>
        </authorList>
    </citation>
    <scope>NUCLEOTIDE SEQUENCE [LARGE SCALE GENOMIC DNA]</scope>
    <source>
        <strain evidence="7">DSM 44728 / CIP 108903 / NRRL B-16338 / NBRC 102104 / LLR-40K-21</strain>
    </source>
</reference>
<evidence type="ECO:0000313" key="7">
    <source>
        <dbReference type="Proteomes" id="UP000000844"/>
    </source>
</evidence>
<proteinExistence type="inferred from homology"/>
<dbReference type="EMBL" id="CP001778">
    <property type="protein sequence ID" value="ADD41017.1"/>
    <property type="molecule type" value="Genomic_DNA"/>
</dbReference>
<feature type="active site" description="Nucleophile" evidence="4">
    <location>
        <position position="10"/>
    </location>
</feature>
<gene>
    <name evidence="6" type="ordered locus">Snas_1308</name>
</gene>
<dbReference type="STRING" id="446470.Snas_1308"/>
<organism evidence="6 7">
    <name type="scientific">Stackebrandtia nassauensis (strain DSM 44728 / CIP 108903 / NRRL B-16338 / NBRC 102104 / LLR-40K-21)</name>
    <dbReference type="NCBI Taxonomy" id="446470"/>
    <lineage>
        <taxon>Bacteria</taxon>
        <taxon>Bacillati</taxon>
        <taxon>Actinomycetota</taxon>
        <taxon>Actinomycetes</taxon>
        <taxon>Glycomycetales</taxon>
        <taxon>Glycomycetaceae</taxon>
        <taxon>Stackebrandtia</taxon>
    </lineage>
</organism>
<dbReference type="PANTHER" id="PTHR11717:SF31">
    <property type="entry name" value="LOW MOLECULAR WEIGHT PROTEIN-TYROSINE-PHOSPHATASE ETP-RELATED"/>
    <property type="match status" value="1"/>
</dbReference>
<dbReference type="KEGG" id="sna:Snas_1308"/>
<dbReference type="SMART" id="SM00226">
    <property type="entry name" value="LMWPc"/>
    <property type="match status" value="1"/>
</dbReference>
<dbReference type="InterPro" id="IPR036196">
    <property type="entry name" value="Ptyr_pPase_sf"/>
</dbReference>
<dbReference type="HOGENOM" id="CLU_071415_1_0_11"/>
<dbReference type="RefSeq" id="WP_013016588.1">
    <property type="nucleotide sequence ID" value="NC_013947.1"/>
</dbReference>
<dbReference type="Proteomes" id="UP000000844">
    <property type="component" value="Chromosome"/>
</dbReference>
<evidence type="ECO:0000259" key="5">
    <source>
        <dbReference type="SMART" id="SM00226"/>
    </source>
</evidence>
<dbReference type="PANTHER" id="PTHR11717">
    <property type="entry name" value="LOW MOLECULAR WEIGHT PROTEIN TYROSINE PHOSPHATASE"/>
    <property type="match status" value="1"/>
</dbReference>
<evidence type="ECO:0000256" key="2">
    <source>
        <dbReference type="ARBA" id="ARBA00022801"/>
    </source>
</evidence>
<name>D3PU71_STANL</name>